<accession>A0AA41VLU4</accession>
<keyword evidence="4" id="KW-0067">ATP-binding</keyword>
<dbReference type="PANTHER" id="PTHR47973">
    <property type="entry name" value="CYSTEINE-RICH RECEPTOR-LIKE PROTEIN KINASE 3"/>
    <property type="match status" value="1"/>
</dbReference>
<comment type="caution">
    <text evidence="5">The sequence shown here is derived from an EMBL/GenBank/DDBJ whole genome shotgun (WGS) entry which is preliminary data.</text>
</comment>
<evidence type="ECO:0000256" key="2">
    <source>
        <dbReference type="ARBA" id="ARBA00022741"/>
    </source>
</evidence>
<keyword evidence="1" id="KW-0808">Transferase</keyword>
<name>A0AA41VLU4_PAPNU</name>
<dbReference type="AlphaFoldDB" id="A0AA41VLU4"/>
<protein>
    <submittedName>
        <fullName evidence="5">Uncharacterized protein</fullName>
    </submittedName>
</protein>
<evidence type="ECO:0000256" key="3">
    <source>
        <dbReference type="ARBA" id="ARBA00022777"/>
    </source>
</evidence>
<dbReference type="InterPro" id="IPR052059">
    <property type="entry name" value="CR_Ser/Thr_kinase"/>
</dbReference>
<keyword evidence="2" id="KW-0547">Nucleotide-binding</keyword>
<reference evidence="5" key="1">
    <citation type="submission" date="2022-03" db="EMBL/GenBank/DDBJ databases">
        <title>A functionally conserved STORR gene fusion in Papaver species that diverged 16.8 million years ago.</title>
        <authorList>
            <person name="Catania T."/>
        </authorList>
    </citation>
    <scope>NUCLEOTIDE SEQUENCE</scope>
    <source>
        <strain evidence="5">S-191538</strain>
    </source>
</reference>
<dbReference type="Gene3D" id="1.10.510.10">
    <property type="entry name" value="Transferase(Phosphotransferase) domain 1"/>
    <property type="match status" value="1"/>
</dbReference>
<dbReference type="GO" id="GO:0016301">
    <property type="term" value="F:kinase activity"/>
    <property type="evidence" value="ECO:0007669"/>
    <property type="project" value="UniProtKB-KW"/>
</dbReference>
<dbReference type="Proteomes" id="UP001177140">
    <property type="component" value="Unassembled WGS sequence"/>
</dbReference>
<feature type="non-terminal residue" evidence="5">
    <location>
        <position position="1"/>
    </location>
</feature>
<gene>
    <name evidence="5" type="ORF">MKW94_002552</name>
</gene>
<keyword evidence="3" id="KW-0418">Kinase</keyword>
<evidence type="ECO:0000256" key="1">
    <source>
        <dbReference type="ARBA" id="ARBA00022679"/>
    </source>
</evidence>
<keyword evidence="6" id="KW-1185">Reference proteome</keyword>
<proteinExistence type="predicted"/>
<evidence type="ECO:0000313" key="6">
    <source>
        <dbReference type="Proteomes" id="UP001177140"/>
    </source>
</evidence>
<evidence type="ECO:0000256" key="4">
    <source>
        <dbReference type="ARBA" id="ARBA00022840"/>
    </source>
</evidence>
<dbReference type="EMBL" id="JAJJMA010249125">
    <property type="protein sequence ID" value="MCL7043652.1"/>
    <property type="molecule type" value="Genomic_DNA"/>
</dbReference>
<sequence length="131" mass="14949">ALVLQETGNLMELVDPKLESKFKEEEVMRMINIALACTNASPTLRPKMSSVVSMLEGRTPFRKFVSNPVSKSTDDLKFKAIRDYQEQNHDQSMIDHSQSQSISMGTWSESTTSAVDLYPLIKDSQYWNNRE</sequence>
<evidence type="ECO:0000313" key="5">
    <source>
        <dbReference type="EMBL" id="MCL7043652.1"/>
    </source>
</evidence>
<dbReference type="GO" id="GO:0005524">
    <property type="term" value="F:ATP binding"/>
    <property type="evidence" value="ECO:0007669"/>
    <property type="project" value="UniProtKB-KW"/>
</dbReference>
<organism evidence="5 6">
    <name type="scientific">Papaver nudicaule</name>
    <name type="common">Iceland poppy</name>
    <dbReference type="NCBI Taxonomy" id="74823"/>
    <lineage>
        <taxon>Eukaryota</taxon>
        <taxon>Viridiplantae</taxon>
        <taxon>Streptophyta</taxon>
        <taxon>Embryophyta</taxon>
        <taxon>Tracheophyta</taxon>
        <taxon>Spermatophyta</taxon>
        <taxon>Magnoliopsida</taxon>
        <taxon>Ranunculales</taxon>
        <taxon>Papaveraceae</taxon>
        <taxon>Papaveroideae</taxon>
        <taxon>Papaver</taxon>
    </lineage>
</organism>